<evidence type="ECO:0000313" key="9">
    <source>
        <dbReference type="EMBL" id="KPV46623.1"/>
    </source>
</evidence>
<dbReference type="InterPro" id="IPR027417">
    <property type="entry name" value="P-loop_NTPase"/>
</dbReference>
<protein>
    <recommendedName>
        <fullName evidence="5">Pantothenate kinase</fullName>
        <ecNumber evidence="4">2.7.1.33</ecNumber>
    </recommendedName>
    <alternativeName>
        <fullName evidence="7">Pantothenic acid kinase</fullName>
    </alternativeName>
</protein>
<evidence type="ECO:0000256" key="6">
    <source>
        <dbReference type="ARBA" id="ARBA00022993"/>
    </source>
</evidence>
<comment type="pathway">
    <text evidence="2">Cofactor biosynthesis; coenzyme A biosynthesis; CoA from (R)-pantothenate: step 1/5.</text>
</comment>
<dbReference type="Proteomes" id="UP000050320">
    <property type="component" value="Unassembled WGS sequence"/>
</dbReference>
<dbReference type="UniPathway" id="UPA00241">
    <property type="reaction ID" value="UER00352"/>
</dbReference>
<dbReference type="PIRSF" id="PIRSF000545">
    <property type="entry name" value="Pantothenate_kin"/>
    <property type="match status" value="1"/>
</dbReference>
<proteinExistence type="inferred from homology"/>
<evidence type="ECO:0000256" key="5">
    <source>
        <dbReference type="ARBA" id="ARBA00015080"/>
    </source>
</evidence>
<evidence type="ECO:0000259" key="8">
    <source>
        <dbReference type="Pfam" id="PF00485"/>
    </source>
</evidence>
<evidence type="ECO:0000313" key="11">
    <source>
        <dbReference type="Proteomes" id="UP000050320"/>
    </source>
</evidence>
<reference evidence="9 12" key="1">
    <citation type="submission" date="2015-09" db="EMBL/GenBank/DDBJ databases">
        <title>Draft genome sequence of Acidiplasma aeolicum DSM 18409.</title>
        <authorList>
            <person name="Hemp J."/>
        </authorList>
    </citation>
    <scope>NUCLEOTIDE SEQUENCE [LARGE SCALE GENOMIC DNA]</scope>
    <source>
        <strain evidence="9 12">V</strain>
    </source>
</reference>
<evidence type="ECO:0000256" key="1">
    <source>
        <dbReference type="ARBA" id="ARBA00001206"/>
    </source>
</evidence>
<evidence type="ECO:0000256" key="7">
    <source>
        <dbReference type="ARBA" id="ARBA00032866"/>
    </source>
</evidence>
<organism evidence="9 12">
    <name type="scientific">Acidiplasma aeolicum</name>
    <dbReference type="NCBI Taxonomy" id="507754"/>
    <lineage>
        <taxon>Archaea</taxon>
        <taxon>Methanobacteriati</taxon>
        <taxon>Thermoplasmatota</taxon>
        <taxon>Thermoplasmata</taxon>
        <taxon>Thermoplasmatales</taxon>
        <taxon>Ferroplasmaceae</taxon>
        <taxon>Acidiplasma</taxon>
    </lineage>
</organism>
<comment type="caution">
    <text evidence="9">The sequence shown here is derived from an EMBL/GenBank/DDBJ whole genome shotgun (WGS) entry which is preliminary data.</text>
</comment>
<dbReference type="GO" id="GO:0015937">
    <property type="term" value="P:coenzyme A biosynthetic process"/>
    <property type="evidence" value="ECO:0007669"/>
    <property type="project" value="UniProtKB-UniPathway"/>
</dbReference>
<comment type="similarity">
    <text evidence="3">Belongs to the prokaryotic pantothenate kinase family.</text>
</comment>
<dbReference type="Pfam" id="PF00485">
    <property type="entry name" value="PRK"/>
    <property type="match status" value="1"/>
</dbReference>
<dbReference type="SUPFAM" id="SSF52540">
    <property type="entry name" value="P-loop containing nucleoside triphosphate hydrolases"/>
    <property type="match status" value="1"/>
</dbReference>
<feature type="domain" description="Phosphoribulokinase/uridine kinase" evidence="8">
    <location>
        <begin position="60"/>
        <end position="205"/>
    </location>
</feature>
<dbReference type="InterPro" id="IPR004566">
    <property type="entry name" value="PanK"/>
</dbReference>
<evidence type="ECO:0000256" key="4">
    <source>
        <dbReference type="ARBA" id="ARBA00012102"/>
    </source>
</evidence>
<dbReference type="EMBL" id="LKBG01000262">
    <property type="protein sequence ID" value="KQB34013.1"/>
    <property type="molecule type" value="Genomic_DNA"/>
</dbReference>
<dbReference type="Proteomes" id="UP000050515">
    <property type="component" value="Unassembled WGS sequence"/>
</dbReference>
<dbReference type="GO" id="GO:0005524">
    <property type="term" value="F:ATP binding"/>
    <property type="evidence" value="ECO:0007669"/>
    <property type="project" value="InterPro"/>
</dbReference>
<name>A0A0P9GYM9_9ARCH</name>
<dbReference type="Gene3D" id="3.40.50.300">
    <property type="entry name" value="P-loop containing nucleotide triphosphate hydrolases"/>
    <property type="match status" value="1"/>
</dbReference>
<evidence type="ECO:0000256" key="2">
    <source>
        <dbReference type="ARBA" id="ARBA00005225"/>
    </source>
</evidence>
<dbReference type="AlphaFoldDB" id="A0A0P9GYM9"/>
<dbReference type="EC" id="2.7.1.33" evidence="4"/>
<keyword evidence="6" id="KW-0173">Coenzyme A biosynthesis</keyword>
<accession>A0A0P9GYM9</accession>
<evidence type="ECO:0000313" key="10">
    <source>
        <dbReference type="EMBL" id="KQB34013.1"/>
    </source>
</evidence>
<dbReference type="PATRIC" id="fig|507754.4.peg.1904"/>
<gene>
    <name evidence="10" type="ORF">AOG54_05970</name>
    <name evidence="9" type="ORF">SE19_04720</name>
</gene>
<dbReference type="InterPro" id="IPR006083">
    <property type="entry name" value="PRK/URK"/>
</dbReference>
<sequence length="279" mass="33270">MHFIICPLKIIYIITYTHEGAKILNNYIIGDYKQQKEIYKDFLKNIVDKFIKKNYKKPFIIGLTGSVASGKTTLSYIFQEILKNMLPGKNICRVSTDNFLKSNEELIRENILNRKGFPESYKNELFCQFFMLIKSGIKFISIPVYSHLYYDIIQENYIIRDPDIIILEGLGFGNNFNKCHVYEHVDVLIFIKARMNYVRSWYISRFYNLIHESNNDPKSFYYKFRSMNDDEIMKIINYAWYKINLPNYYKNIVRLQKKSNFIIVKTANHVVLNIIDNNQ</sequence>
<evidence type="ECO:0000313" key="12">
    <source>
        <dbReference type="Proteomes" id="UP000050515"/>
    </source>
</evidence>
<evidence type="ECO:0000256" key="3">
    <source>
        <dbReference type="ARBA" id="ARBA00006087"/>
    </source>
</evidence>
<comment type="catalytic activity">
    <reaction evidence="1">
        <text>(R)-pantothenate + ATP = (R)-4'-phosphopantothenate + ADP + H(+)</text>
        <dbReference type="Rhea" id="RHEA:16373"/>
        <dbReference type="ChEBI" id="CHEBI:10986"/>
        <dbReference type="ChEBI" id="CHEBI:15378"/>
        <dbReference type="ChEBI" id="CHEBI:29032"/>
        <dbReference type="ChEBI" id="CHEBI:30616"/>
        <dbReference type="ChEBI" id="CHEBI:456216"/>
        <dbReference type="EC" id="2.7.1.33"/>
    </reaction>
</comment>
<dbReference type="EMBL" id="LJCQ01000207">
    <property type="protein sequence ID" value="KPV46623.1"/>
    <property type="molecule type" value="Genomic_DNA"/>
</dbReference>
<reference evidence="10 11" key="2">
    <citation type="submission" date="2015-09" db="EMBL/GenBank/DDBJ databases">
        <title>Heavy metals and arsenic resistance mechanisms in polyextremophilic archaea of the family Ferroplasmaceae.</title>
        <authorList>
            <person name="Bulaev A.G."/>
            <person name="Kanygina A.V."/>
        </authorList>
    </citation>
    <scope>NUCLEOTIDE SEQUENCE [LARGE SCALE GENOMIC DNA]</scope>
    <source>
        <strain evidence="10 11">VT</strain>
    </source>
</reference>
<keyword evidence="11" id="KW-1185">Reference proteome</keyword>
<dbReference type="GO" id="GO:0004594">
    <property type="term" value="F:pantothenate kinase activity"/>
    <property type="evidence" value="ECO:0007669"/>
    <property type="project" value="UniProtKB-EC"/>
</dbReference>